<sequence length="201" mass="23747">MLNIEQALEILKENGIHISQQVLYRHLNQGKIKGTIRTKREGWLIDPDDLNRFIEENTEKVEKTDDNANKDEHKVELTKQIEELEGIRTELTGQVEELKEENENLREVMNILLESLIARVSVLNDNKQMVEKNLKLYTKRLDDTIRHDKYLRGILDQNKCEQVFIESIISAFWDEEDIEGFECNLEYLESIGIRYDKVRSE</sequence>
<keyword evidence="4" id="KW-1185">Reference proteome</keyword>
<protein>
    <recommendedName>
        <fullName evidence="2">Helix-turn-helix domain-containing protein</fullName>
    </recommendedName>
</protein>
<dbReference type="RefSeq" id="WP_113659978.1">
    <property type="nucleotide sequence ID" value="NZ_KZ845673.1"/>
</dbReference>
<dbReference type="Pfam" id="PF12728">
    <property type="entry name" value="HTH_17"/>
    <property type="match status" value="1"/>
</dbReference>
<evidence type="ECO:0000259" key="2">
    <source>
        <dbReference type="Pfam" id="PF12728"/>
    </source>
</evidence>
<keyword evidence="1" id="KW-0175">Coiled coil</keyword>
<feature type="domain" description="Helix-turn-helix" evidence="2">
    <location>
        <begin position="2"/>
        <end position="57"/>
    </location>
</feature>
<reference evidence="3 4" key="2">
    <citation type="submission" date="2018-06" db="EMBL/GenBank/DDBJ databases">
        <authorList>
            <person name="Zhirakovskaya E."/>
        </authorList>
    </citation>
    <scope>NUCLEOTIDE SEQUENCE [LARGE SCALE GENOMIC DNA]</scope>
    <source>
        <strain evidence="3 4">FBKL4.011</strain>
    </source>
</reference>
<dbReference type="OrthoDB" id="2967938at2"/>
<dbReference type="AlphaFoldDB" id="A0A364K1N1"/>
<comment type="caution">
    <text evidence="3">The sequence shown here is derived from an EMBL/GenBank/DDBJ whole genome shotgun (WGS) entry which is preliminary data.</text>
</comment>
<evidence type="ECO:0000313" key="4">
    <source>
        <dbReference type="Proteomes" id="UP000251213"/>
    </source>
</evidence>
<gene>
    <name evidence="3" type="ORF">DL897_15205</name>
</gene>
<feature type="coiled-coil region" evidence="1">
    <location>
        <begin position="70"/>
        <end position="133"/>
    </location>
</feature>
<organism evidence="3 4">
    <name type="scientific">Thermoflavimicrobium daqui</name>
    <dbReference type="NCBI Taxonomy" id="2137476"/>
    <lineage>
        <taxon>Bacteria</taxon>
        <taxon>Bacillati</taxon>
        <taxon>Bacillota</taxon>
        <taxon>Bacilli</taxon>
        <taxon>Bacillales</taxon>
        <taxon>Thermoactinomycetaceae</taxon>
        <taxon>Thermoflavimicrobium</taxon>
    </lineage>
</organism>
<reference evidence="3 4" key="1">
    <citation type="submission" date="2018-06" db="EMBL/GenBank/DDBJ databases">
        <title>Thermoflavimicrobium daqus sp. nov., a thermophilic microbe isolated from Moutai-flavour Daqu.</title>
        <authorList>
            <person name="Wang X."/>
            <person name="Zhou H."/>
        </authorList>
    </citation>
    <scope>NUCLEOTIDE SEQUENCE [LARGE SCALE GENOMIC DNA]</scope>
    <source>
        <strain evidence="3 4">FBKL4.011</strain>
    </source>
</reference>
<proteinExistence type="predicted"/>
<dbReference type="EMBL" id="QJKK01000011">
    <property type="protein sequence ID" value="RAL21936.1"/>
    <property type="molecule type" value="Genomic_DNA"/>
</dbReference>
<dbReference type="InterPro" id="IPR041657">
    <property type="entry name" value="HTH_17"/>
</dbReference>
<evidence type="ECO:0000256" key="1">
    <source>
        <dbReference type="SAM" id="Coils"/>
    </source>
</evidence>
<evidence type="ECO:0000313" key="3">
    <source>
        <dbReference type="EMBL" id="RAL21936.1"/>
    </source>
</evidence>
<dbReference type="Proteomes" id="UP000251213">
    <property type="component" value="Unassembled WGS sequence"/>
</dbReference>
<name>A0A364K1N1_9BACL</name>
<accession>A0A364K1N1</accession>